<dbReference type="RefSeq" id="XP_001742992.1">
    <property type="nucleotide sequence ID" value="XM_001742940.1"/>
</dbReference>
<organism evidence="4 5">
    <name type="scientific">Monosiga brevicollis</name>
    <name type="common">Choanoflagellate</name>
    <dbReference type="NCBI Taxonomy" id="81824"/>
    <lineage>
        <taxon>Eukaryota</taxon>
        <taxon>Choanoflagellata</taxon>
        <taxon>Craspedida</taxon>
        <taxon>Salpingoecidae</taxon>
        <taxon>Monosiga</taxon>
    </lineage>
</organism>
<evidence type="ECO:0000259" key="3">
    <source>
        <dbReference type="Pfam" id="PF00501"/>
    </source>
</evidence>
<name>A9US27_MONBE</name>
<sequence length="391" mass="43560">MLSGIAHDPIQRDVFTPIFFGAAIHIPDADDIMTPGALAKWVAEHAVSVTHLTPAMGQLLTANAVTEMPSLRVALFVGDVLTKRDVKRLQRLAPNLIAVNMYGTTETQRAVSYLVCASVFRSLLVWQILPAGRGMKDVQLLVLNQEMQMAGVGELAELFVRSPHLSAGYMGLPEATAEKFLVNPVSPIDACQCMTFTNEPADRFYRTGDLGRYLHNGDVECIGRADDQVKIRGFRIELGEIDTFLGQHPDVRENKTLVRRDKNEEKQIISYFVPLDQYDLDALRRHLQGKLPSYSVPSIFFPIEAMPLTPNGKIDKAKLPFPDTAVMLLNRTRKEVNEQLTQLQSQLMNVWEETLGKYLGTGQLVAMTKPIVFELILANCALLSRPPCSSR</sequence>
<dbReference type="GO" id="GO:0044550">
    <property type="term" value="P:secondary metabolite biosynthetic process"/>
    <property type="evidence" value="ECO:0007669"/>
    <property type="project" value="UniProtKB-ARBA"/>
</dbReference>
<dbReference type="InParanoid" id="A9US27"/>
<protein>
    <recommendedName>
        <fullName evidence="3">AMP-dependent synthetase/ligase domain-containing protein</fullName>
    </recommendedName>
</protein>
<dbReference type="PANTHER" id="PTHR44845:SF1">
    <property type="entry name" value="L-2-AMINOADIPATE REDUCTASE"/>
    <property type="match status" value="1"/>
</dbReference>
<evidence type="ECO:0000256" key="1">
    <source>
        <dbReference type="ARBA" id="ARBA00022450"/>
    </source>
</evidence>
<dbReference type="GeneID" id="5888691"/>
<dbReference type="InterPro" id="IPR045851">
    <property type="entry name" value="AMP-bd_C_sf"/>
</dbReference>
<dbReference type="Proteomes" id="UP000001357">
    <property type="component" value="Unassembled WGS sequence"/>
</dbReference>
<dbReference type="Pfam" id="PF00501">
    <property type="entry name" value="AMP-binding"/>
    <property type="match status" value="1"/>
</dbReference>
<reference evidence="4 5" key="1">
    <citation type="journal article" date="2008" name="Nature">
        <title>The genome of the choanoflagellate Monosiga brevicollis and the origin of metazoans.</title>
        <authorList>
            <consortium name="JGI Sequencing"/>
            <person name="King N."/>
            <person name="Westbrook M.J."/>
            <person name="Young S.L."/>
            <person name="Kuo A."/>
            <person name="Abedin M."/>
            <person name="Chapman J."/>
            <person name="Fairclough S."/>
            <person name="Hellsten U."/>
            <person name="Isogai Y."/>
            <person name="Letunic I."/>
            <person name="Marr M."/>
            <person name="Pincus D."/>
            <person name="Putnam N."/>
            <person name="Rokas A."/>
            <person name="Wright K.J."/>
            <person name="Zuzow R."/>
            <person name="Dirks W."/>
            <person name="Good M."/>
            <person name="Goodstein D."/>
            <person name="Lemons D."/>
            <person name="Li W."/>
            <person name="Lyons J.B."/>
            <person name="Morris A."/>
            <person name="Nichols S."/>
            <person name="Richter D.J."/>
            <person name="Salamov A."/>
            <person name="Bork P."/>
            <person name="Lim W.A."/>
            <person name="Manning G."/>
            <person name="Miller W.T."/>
            <person name="McGinnis W."/>
            <person name="Shapiro H."/>
            <person name="Tjian R."/>
            <person name="Grigoriev I.V."/>
            <person name="Rokhsar D."/>
        </authorList>
    </citation>
    <scope>NUCLEOTIDE SEQUENCE [LARGE SCALE GENOMIC DNA]</scope>
    <source>
        <strain evidence="5">MX1 / ATCC 50154</strain>
    </source>
</reference>
<evidence type="ECO:0000256" key="2">
    <source>
        <dbReference type="ARBA" id="ARBA00022553"/>
    </source>
</evidence>
<proteinExistence type="predicted"/>
<gene>
    <name evidence="4" type="ORF">MONBRDRAFT_14686</name>
</gene>
<evidence type="ECO:0000313" key="5">
    <source>
        <dbReference type="Proteomes" id="UP000001357"/>
    </source>
</evidence>
<keyword evidence="2" id="KW-0597">Phosphoprotein</keyword>
<evidence type="ECO:0000313" key="4">
    <source>
        <dbReference type="EMBL" id="EDQ91706.1"/>
    </source>
</evidence>
<dbReference type="STRING" id="81824.A9US27"/>
<dbReference type="KEGG" id="mbr:MONBRDRAFT_14686"/>
<dbReference type="Gene3D" id="3.40.50.980">
    <property type="match status" value="1"/>
</dbReference>
<accession>A9US27</accession>
<feature type="domain" description="AMP-dependent synthetase/ligase" evidence="3">
    <location>
        <begin position="5"/>
        <end position="169"/>
    </location>
</feature>
<dbReference type="AlphaFoldDB" id="A9US27"/>
<keyword evidence="1" id="KW-0596">Phosphopantetheine</keyword>
<dbReference type="Gene3D" id="3.30.300.30">
    <property type="match status" value="1"/>
</dbReference>
<dbReference type="InterPro" id="IPR000873">
    <property type="entry name" value="AMP-dep_synth/lig_dom"/>
</dbReference>
<dbReference type="SUPFAM" id="SSF56801">
    <property type="entry name" value="Acetyl-CoA synthetase-like"/>
    <property type="match status" value="1"/>
</dbReference>
<dbReference type="eggNOG" id="KOG1178">
    <property type="taxonomic scope" value="Eukaryota"/>
</dbReference>
<dbReference type="Gene3D" id="2.30.38.10">
    <property type="entry name" value="Luciferase, Domain 3"/>
    <property type="match status" value="1"/>
</dbReference>
<dbReference type="EMBL" id="CH991544">
    <property type="protein sequence ID" value="EDQ91706.1"/>
    <property type="molecule type" value="Genomic_DNA"/>
</dbReference>
<keyword evidence="5" id="KW-1185">Reference proteome</keyword>
<dbReference type="FunFam" id="3.30.300.30:FF:000010">
    <property type="entry name" value="Enterobactin synthetase component F"/>
    <property type="match status" value="1"/>
</dbReference>
<dbReference type="PANTHER" id="PTHR44845">
    <property type="entry name" value="CARRIER DOMAIN-CONTAINING PROTEIN"/>
    <property type="match status" value="1"/>
</dbReference>